<reference evidence="2 3" key="1">
    <citation type="submission" date="2024-04" db="EMBL/GenBank/DDBJ databases">
        <title>Genome assembly C_amara_ONT_v2.</title>
        <authorList>
            <person name="Yant L."/>
            <person name="Moore C."/>
            <person name="Slenker M."/>
        </authorList>
    </citation>
    <scope>NUCLEOTIDE SEQUENCE [LARGE SCALE GENOMIC DNA]</scope>
    <source>
        <tissue evidence="2">Leaf</tissue>
    </source>
</reference>
<dbReference type="SUPFAM" id="SSF52200">
    <property type="entry name" value="Toll/Interleukin receptor TIR domain"/>
    <property type="match status" value="1"/>
</dbReference>
<evidence type="ECO:0000313" key="3">
    <source>
        <dbReference type="Proteomes" id="UP001558713"/>
    </source>
</evidence>
<dbReference type="EMBL" id="JBANAX010000114">
    <property type="protein sequence ID" value="KAL1221898.1"/>
    <property type="molecule type" value="Genomic_DNA"/>
</dbReference>
<protein>
    <submittedName>
        <fullName evidence="2">Disease resistance protein RPP1</fullName>
    </submittedName>
</protein>
<evidence type="ECO:0000313" key="2">
    <source>
        <dbReference type="EMBL" id="KAL1221898.1"/>
    </source>
</evidence>
<gene>
    <name evidence="2" type="ORF">V5N11_032395</name>
</gene>
<proteinExistence type="predicted"/>
<sequence>MKCRKELGQIVMAVFYEVDPSDIKKQTGDFGKVFIKTCKGRKKEEINKWSKALEGVATIAEEHSRNWDTEAVMIEKIAIDVSNTLNNSTPSIFFDSLVQINGSSYGKSGNSITPRFG</sequence>
<dbReference type="InterPro" id="IPR035897">
    <property type="entry name" value="Toll_tir_struct_dom_sf"/>
</dbReference>
<dbReference type="Pfam" id="PF01582">
    <property type="entry name" value="TIR"/>
    <property type="match status" value="1"/>
</dbReference>
<keyword evidence="3" id="KW-1185">Reference proteome</keyword>
<dbReference type="AlphaFoldDB" id="A0ABD1BXH5"/>
<feature type="domain" description="TIR" evidence="1">
    <location>
        <begin position="1"/>
        <end position="85"/>
    </location>
</feature>
<dbReference type="PROSITE" id="PS50104">
    <property type="entry name" value="TIR"/>
    <property type="match status" value="1"/>
</dbReference>
<comment type="caution">
    <text evidence="2">The sequence shown here is derived from an EMBL/GenBank/DDBJ whole genome shotgun (WGS) entry which is preliminary data.</text>
</comment>
<organism evidence="2 3">
    <name type="scientific">Cardamine amara subsp. amara</name>
    <dbReference type="NCBI Taxonomy" id="228776"/>
    <lineage>
        <taxon>Eukaryota</taxon>
        <taxon>Viridiplantae</taxon>
        <taxon>Streptophyta</taxon>
        <taxon>Embryophyta</taxon>
        <taxon>Tracheophyta</taxon>
        <taxon>Spermatophyta</taxon>
        <taxon>Magnoliopsida</taxon>
        <taxon>eudicotyledons</taxon>
        <taxon>Gunneridae</taxon>
        <taxon>Pentapetalae</taxon>
        <taxon>rosids</taxon>
        <taxon>malvids</taxon>
        <taxon>Brassicales</taxon>
        <taxon>Brassicaceae</taxon>
        <taxon>Cardamineae</taxon>
        <taxon>Cardamine</taxon>
    </lineage>
</organism>
<evidence type="ECO:0000259" key="1">
    <source>
        <dbReference type="PROSITE" id="PS50104"/>
    </source>
</evidence>
<dbReference type="Gene3D" id="3.40.50.10140">
    <property type="entry name" value="Toll/interleukin-1 receptor homology (TIR) domain"/>
    <property type="match status" value="1"/>
</dbReference>
<dbReference type="InterPro" id="IPR000157">
    <property type="entry name" value="TIR_dom"/>
</dbReference>
<name>A0ABD1BXH5_CARAN</name>
<dbReference type="Proteomes" id="UP001558713">
    <property type="component" value="Unassembled WGS sequence"/>
</dbReference>
<accession>A0ABD1BXH5</accession>